<organism evidence="4">
    <name type="scientific">marine sediment metagenome</name>
    <dbReference type="NCBI Taxonomy" id="412755"/>
    <lineage>
        <taxon>unclassified sequences</taxon>
        <taxon>metagenomes</taxon>
        <taxon>ecological metagenomes</taxon>
    </lineage>
</organism>
<dbReference type="InterPro" id="IPR050090">
    <property type="entry name" value="Tyrosine_recombinase_XerCD"/>
</dbReference>
<dbReference type="InterPro" id="IPR011010">
    <property type="entry name" value="DNA_brk_join_enz"/>
</dbReference>
<dbReference type="PROSITE" id="PS51898">
    <property type="entry name" value="TYR_RECOMBINASE"/>
    <property type="match status" value="1"/>
</dbReference>
<dbReference type="Gene3D" id="1.10.443.10">
    <property type="entry name" value="Intergrase catalytic core"/>
    <property type="match status" value="1"/>
</dbReference>
<dbReference type="CDD" id="cd00397">
    <property type="entry name" value="DNA_BRE_C"/>
    <property type="match status" value="1"/>
</dbReference>
<reference evidence="4" key="1">
    <citation type="journal article" date="2014" name="Front. Microbiol.">
        <title>High frequency of phylogenetically diverse reductive dehalogenase-homologous genes in deep subseafloor sedimentary metagenomes.</title>
        <authorList>
            <person name="Kawai M."/>
            <person name="Futagami T."/>
            <person name="Toyoda A."/>
            <person name="Takaki Y."/>
            <person name="Nishi S."/>
            <person name="Hori S."/>
            <person name="Arai W."/>
            <person name="Tsubouchi T."/>
            <person name="Morono Y."/>
            <person name="Uchiyama I."/>
            <person name="Ito T."/>
            <person name="Fujiyama A."/>
            <person name="Inagaki F."/>
            <person name="Takami H."/>
        </authorList>
    </citation>
    <scope>NUCLEOTIDE SEQUENCE</scope>
    <source>
        <strain evidence="4">Expedition CK06-06</strain>
    </source>
</reference>
<protein>
    <recommendedName>
        <fullName evidence="3">Tyr recombinase domain-containing protein</fullName>
    </recommendedName>
</protein>
<dbReference type="EMBL" id="BARW01004122">
    <property type="protein sequence ID" value="GAI60128.1"/>
    <property type="molecule type" value="Genomic_DNA"/>
</dbReference>
<dbReference type="InterPro" id="IPR013762">
    <property type="entry name" value="Integrase-like_cat_sf"/>
</dbReference>
<dbReference type="GO" id="GO:0006310">
    <property type="term" value="P:DNA recombination"/>
    <property type="evidence" value="ECO:0007669"/>
    <property type="project" value="UniProtKB-KW"/>
</dbReference>
<dbReference type="SUPFAM" id="SSF56349">
    <property type="entry name" value="DNA breaking-rejoining enzymes"/>
    <property type="match status" value="1"/>
</dbReference>
<comment type="caution">
    <text evidence="4">The sequence shown here is derived from an EMBL/GenBank/DDBJ whole genome shotgun (WGS) entry which is preliminary data.</text>
</comment>
<dbReference type="AlphaFoldDB" id="X1PW51"/>
<name>X1PW51_9ZZZZ</name>
<gene>
    <name evidence="4" type="ORF">S12H4_09911</name>
</gene>
<evidence type="ECO:0000256" key="2">
    <source>
        <dbReference type="ARBA" id="ARBA00023172"/>
    </source>
</evidence>
<proteinExistence type="predicted"/>
<sequence length="144" mass="16315">NLKGKCITLRRAKKDSFGNVVWDSPEVSRLLEDWLAVKPKSQNLFCSVTGQKKVGKKGITKPGGKLSRNNLTVMIKNRARKIGITKTVGFHTLRHSYATHLLIHTGNIDYVRQQLRHKSILTTSIYLKSAWQFTGHKCLNGFQL</sequence>
<feature type="non-terminal residue" evidence="4">
    <location>
        <position position="1"/>
    </location>
</feature>
<dbReference type="Pfam" id="PF00589">
    <property type="entry name" value="Phage_integrase"/>
    <property type="match status" value="1"/>
</dbReference>
<dbReference type="PANTHER" id="PTHR30349">
    <property type="entry name" value="PHAGE INTEGRASE-RELATED"/>
    <property type="match status" value="1"/>
</dbReference>
<keyword evidence="2" id="KW-0233">DNA recombination</keyword>
<dbReference type="GO" id="GO:0003677">
    <property type="term" value="F:DNA binding"/>
    <property type="evidence" value="ECO:0007669"/>
    <property type="project" value="UniProtKB-KW"/>
</dbReference>
<dbReference type="PANTHER" id="PTHR30349:SF41">
    <property type="entry name" value="INTEGRASE_RECOMBINASE PROTEIN MJ0367-RELATED"/>
    <property type="match status" value="1"/>
</dbReference>
<dbReference type="GO" id="GO:0015074">
    <property type="term" value="P:DNA integration"/>
    <property type="evidence" value="ECO:0007669"/>
    <property type="project" value="InterPro"/>
</dbReference>
<keyword evidence="1" id="KW-0238">DNA-binding</keyword>
<evidence type="ECO:0000256" key="1">
    <source>
        <dbReference type="ARBA" id="ARBA00023125"/>
    </source>
</evidence>
<feature type="domain" description="Tyr recombinase" evidence="3">
    <location>
        <begin position="1"/>
        <end position="139"/>
    </location>
</feature>
<evidence type="ECO:0000259" key="3">
    <source>
        <dbReference type="PROSITE" id="PS51898"/>
    </source>
</evidence>
<dbReference type="InterPro" id="IPR002104">
    <property type="entry name" value="Integrase_catalytic"/>
</dbReference>
<evidence type="ECO:0000313" key="4">
    <source>
        <dbReference type="EMBL" id="GAI60128.1"/>
    </source>
</evidence>
<accession>X1PW51</accession>